<dbReference type="PANTHER" id="PTHR46803">
    <property type="entry name" value="E3 UBIQUITIN-PROTEIN LIGASE CHIP"/>
    <property type="match status" value="1"/>
</dbReference>
<dbReference type="Gene3D" id="3.30.40.10">
    <property type="entry name" value="Zinc/RING finger domain, C3HC4 (zinc finger)"/>
    <property type="match status" value="1"/>
</dbReference>
<name>A0AB34JG32_PRYPA</name>
<feature type="domain" description="U-box" evidence="10">
    <location>
        <begin position="183"/>
        <end position="257"/>
    </location>
</feature>
<dbReference type="Pfam" id="PF04564">
    <property type="entry name" value="U-box"/>
    <property type="match status" value="1"/>
</dbReference>
<dbReference type="GO" id="GO:0005737">
    <property type="term" value="C:cytoplasm"/>
    <property type="evidence" value="ECO:0007669"/>
    <property type="project" value="TreeGrafter"/>
</dbReference>
<dbReference type="GO" id="GO:0006515">
    <property type="term" value="P:protein quality control for misfolded or incompletely synthesized proteins"/>
    <property type="evidence" value="ECO:0007669"/>
    <property type="project" value="TreeGrafter"/>
</dbReference>
<dbReference type="InterPro" id="IPR003613">
    <property type="entry name" value="Ubox_domain"/>
</dbReference>
<dbReference type="SMART" id="SM00504">
    <property type="entry name" value="Ubox"/>
    <property type="match status" value="1"/>
</dbReference>
<keyword evidence="3" id="KW-0808">Transferase</keyword>
<dbReference type="SMART" id="SM00028">
    <property type="entry name" value="TPR"/>
    <property type="match status" value="3"/>
</dbReference>
<gene>
    <name evidence="11" type="ORF">AB1Y20_022355</name>
</gene>
<evidence type="ECO:0000256" key="6">
    <source>
        <dbReference type="ARBA" id="ARBA00022803"/>
    </source>
</evidence>
<sequence>MGEALKKLGNECFAKGKLDAAIEAYSQAICLEPQVAVYHTNRAMCHMKRANWPAVAADARSALRLEPASIKAHYLLGLALTAMEEEFDDGLSHLRRALDLCKEATVSYKEDIIRALLGARKRRWELGRDRSEGSLRAAEELAQQLCEASATGKSPSTDPSLPSAEEMLVEAVAELKRKRTPTRVPDYFCCQITMEIMLDPVTTPCGITYERNILVDHLRKVGKFDPVTRKPLDVHQLSPNLALKEAISDFLEANPWAYECNM</sequence>
<dbReference type="GO" id="GO:0000209">
    <property type="term" value="P:protein polyubiquitination"/>
    <property type="evidence" value="ECO:0007669"/>
    <property type="project" value="TreeGrafter"/>
</dbReference>
<keyword evidence="4" id="KW-0677">Repeat</keyword>
<evidence type="ECO:0000313" key="11">
    <source>
        <dbReference type="EMBL" id="KAL1520791.1"/>
    </source>
</evidence>
<proteinExistence type="predicted"/>
<dbReference type="PANTHER" id="PTHR46803:SF2">
    <property type="entry name" value="E3 UBIQUITIN-PROTEIN LIGASE CHIP"/>
    <property type="match status" value="1"/>
</dbReference>
<dbReference type="GO" id="GO:0051087">
    <property type="term" value="F:protein-folding chaperone binding"/>
    <property type="evidence" value="ECO:0007669"/>
    <property type="project" value="TreeGrafter"/>
</dbReference>
<keyword evidence="5" id="KW-0833">Ubl conjugation pathway</keyword>
<dbReference type="GO" id="GO:0043161">
    <property type="term" value="P:proteasome-mediated ubiquitin-dependent protein catabolic process"/>
    <property type="evidence" value="ECO:0007669"/>
    <property type="project" value="TreeGrafter"/>
</dbReference>
<evidence type="ECO:0000256" key="5">
    <source>
        <dbReference type="ARBA" id="ARBA00022786"/>
    </source>
</evidence>
<evidence type="ECO:0000256" key="8">
    <source>
        <dbReference type="ARBA" id="ARBA00044543"/>
    </source>
</evidence>
<dbReference type="PROSITE" id="PS50005">
    <property type="entry name" value="TPR"/>
    <property type="match status" value="1"/>
</dbReference>
<evidence type="ECO:0000256" key="1">
    <source>
        <dbReference type="ARBA" id="ARBA00000900"/>
    </source>
</evidence>
<dbReference type="InterPro" id="IPR013083">
    <property type="entry name" value="Znf_RING/FYVE/PHD"/>
</dbReference>
<dbReference type="GO" id="GO:0061630">
    <property type="term" value="F:ubiquitin protein ligase activity"/>
    <property type="evidence" value="ECO:0007669"/>
    <property type="project" value="UniProtKB-EC"/>
</dbReference>
<evidence type="ECO:0000259" key="10">
    <source>
        <dbReference type="PROSITE" id="PS51698"/>
    </source>
</evidence>
<comment type="caution">
    <text evidence="11">The sequence shown here is derived from an EMBL/GenBank/DDBJ whole genome shotgun (WGS) entry which is preliminary data.</text>
</comment>
<dbReference type="SUPFAM" id="SSF57850">
    <property type="entry name" value="RING/U-box"/>
    <property type="match status" value="1"/>
</dbReference>
<dbReference type="GO" id="GO:0045862">
    <property type="term" value="P:positive regulation of proteolysis"/>
    <property type="evidence" value="ECO:0007669"/>
    <property type="project" value="TreeGrafter"/>
</dbReference>
<evidence type="ECO:0000256" key="3">
    <source>
        <dbReference type="ARBA" id="ARBA00022679"/>
    </source>
</evidence>
<protein>
    <recommendedName>
        <fullName evidence="7">E3 ubiquitin-protein ligase CHIP</fullName>
        <ecNumber evidence="2">2.3.2.27</ecNumber>
    </recommendedName>
    <alternativeName>
        <fullName evidence="8">RING-type E3 ubiquitin transferase CHIP</fullName>
    </alternativeName>
</protein>
<dbReference type="SUPFAM" id="SSF48452">
    <property type="entry name" value="TPR-like"/>
    <property type="match status" value="1"/>
</dbReference>
<evidence type="ECO:0000256" key="7">
    <source>
        <dbReference type="ARBA" id="ARBA00044534"/>
    </source>
</evidence>
<comment type="catalytic activity">
    <reaction evidence="1">
        <text>S-ubiquitinyl-[E2 ubiquitin-conjugating enzyme]-L-cysteine + [acceptor protein]-L-lysine = [E2 ubiquitin-conjugating enzyme]-L-cysteine + N(6)-ubiquitinyl-[acceptor protein]-L-lysine.</text>
        <dbReference type="EC" id="2.3.2.27"/>
    </reaction>
</comment>
<evidence type="ECO:0000313" key="12">
    <source>
        <dbReference type="Proteomes" id="UP001515480"/>
    </source>
</evidence>
<accession>A0AB34JG32</accession>
<dbReference type="Pfam" id="PF13414">
    <property type="entry name" value="TPR_11"/>
    <property type="match status" value="1"/>
</dbReference>
<evidence type="ECO:0000256" key="2">
    <source>
        <dbReference type="ARBA" id="ARBA00012483"/>
    </source>
</evidence>
<feature type="repeat" description="TPR" evidence="9">
    <location>
        <begin position="2"/>
        <end position="35"/>
    </location>
</feature>
<dbReference type="PROSITE" id="PS51698">
    <property type="entry name" value="U_BOX"/>
    <property type="match status" value="1"/>
</dbReference>
<dbReference type="Proteomes" id="UP001515480">
    <property type="component" value="Unassembled WGS sequence"/>
</dbReference>
<keyword evidence="6 9" id="KW-0802">TPR repeat</keyword>
<dbReference type="GO" id="GO:0071218">
    <property type="term" value="P:cellular response to misfolded protein"/>
    <property type="evidence" value="ECO:0007669"/>
    <property type="project" value="TreeGrafter"/>
</dbReference>
<evidence type="ECO:0000256" key="9">
    <source>
        <dbReference type="PROSITE-ProRule" id="PRU00339"/>
    </source>
</evidence>
<organism evidence="11 12">
    <name type="scientific">Prymnesium parvum</name>
    <name type="common">Toxic golden alga</name>
    <dbReference type="NCBI Taxonomy" id="97485"/>
    <lineage>
        <taxon>Eukaryota</taxon>
        <taxon>Haptista</taxon>
        <taxon>Haptophyta</taxon>
        <taxon>Prymnesiophyceae</taxon>
        <taxon>Prymnesiales</taxon>
        <taxon>Prymnesiaceae</taxon>
        <taxon>Prymnesium</taxon>
    </lineage>
</organism>
<dbReference type="CDD" id="cd16654">
    <property type="entry name" value="RING-Ubox_CHIP"/>
    <property type="match status" value="1"/>
</dbReference>
<dbReference type="EMBL" id="JBGBPQ010000008">
    <property type="protein sequence ID" value="KAL1520791.1"/>
    <property type="molecule type" value="Genomic_DNA"/>
</dbReference>
<evidence type="ECO:0000256" key="4">
    <source>
        <dbReference type="ARBA" id="ARBA00022737"/>
    </source>
</evidence>
<dbReference type="Gene3D" id="1.25.40.10">
    <property type="entry name" value="Tetratricopeptide repeat domain"/>
    <property type="match status" value="1"/>
</dbReference>
<dbReference type="InterPro" id="IPR011990">
    <property type="entry name" value="TPR-like_helical_dom_sf"/>
</dbReference>
<dbReference type="InterPro" id="IPR019734">
    <property type="entry name" value="TPR_rpt"/>
</dbReference>
<dbReference type="AlphaFoldDB" id="A0AB34JG32"/>
<dbReference type="InterPro" id="IPR045202">
    <property type="entry name" value="CHIP_RING-Ubox"/>
</dbReference>
<reference evidence="11 12" key="1">
    <citation type="journal article" date="2024" name="Science">
        <title>Giant polyketide synthase enzymes in the biosynthesis of giant marine polyether toxins.</title>
        <authorList>
            <person name="Fallon T.R."/>
            <person name="Shende V.V."/>
            <person name="Wierzbicki I.H."/>
            <person name="Pendleton A.L."/>
            <person name="Watervoot N.F."/>
            <person name="Auber R.P."/>
            <person name="Gonzalez D.J."/>
            <person name="Wisecaver J.H."/>
            <person name="Moore B.S."/>
        </authorList>
    </citation>
    <scope>NUCLEOTIDE SEQUENCE [LARGE SCALE GENOMIC DNA]</scope>
    <source>
        <strain evidence="11 12">12B1</strain>
    </source>
</reference>
<dbReference type="EC" id="2.3.2.27" evidence="2"/>
<keyword evidence="12" id="KW-1185">Reference proteome</keyword>